<proteinExistence type="predicted"/>
<evidence type="ECO:0000313" key="4">
    <source>
        <dbReference type="Proteomes" id="UP000284868"/>
    </source>
</evidence>
<keyword evidence="4" id="KW-1185">Reference proteome</keyword>
<reference evidence="3 4" key="1">
    <citation type="submission" date="2018-08" db="EMBL/GenBank/DDBJ databases">
        <title>A genome reference for cultivated species of the human gut microbiota.</title>
        <authorList>
            <person name="Zou Y."/>
            <person name="Xue W."/>
            <person name="Luo G."/>
        </authorList>
    </citation>
    <scope>NUCLEOTIDE SEQUENCE [LARGE SCALE GENOMIC DNA]</scope>
    <source>
        <strain evidence="3 4">AF35-6BH</strain>
    </source>
</reference>
<evidence type="ECO:0000256" key="1">
    <source>
        <dbReference type="SAM" id="SignalP"/>
    </source>
</evidence>
<dbReference type="Gene3D" id="3.30.70.970">
    <property type="entry name" value="RraB-like"/>
    <property type="match status" value="1"/>
</dbReference>
<dbReference type="EMBL" id="QRPK01000008">
    <property type="protein sequence ID" value="RHM14452.1"/>
    <property type="molecule type" value="Genomic_DNA"/>
</dbReference>
<comment type="caution">
    <text evidence="3">The sequence shown here is derived from an EMBL/GenBank/DDBJ whole genome shotgun (WGS) entry which is preliminary data.</text>
</comment>
<dbReference type="OrthoDB" id="1655592at2"/>
<dbReference type="SUPFAM" id="SSF89946">
    <property type="entry name" value="Hypothetical protein VC0424"/>
    <property type="match status" value="1"/>
</dbReference>
<name>A0A415PNX6_9FIRM</name>
<organism evidence="3 4">
    <name type="scientific">Amedibacillus dolichus</name>
    <dbReference type="NCBI Taxonomy" id="31971"/>
    <lineage>
        <taxon>Bacteria</taxon>
        <taxon>Bacillati</taxon>
        <taxon>Bacillota</taxon>
        <taxon>Erysipelotrichia</taxon>
        <taxon>Erysipelotrichales</taxon>
        <taxon>Erysipelotrichaceae</taxon>
        <taxon>Amedibacillus</taxon>
    </lineage>
</organism>
<dbReference type="Pfam" id="PF06877">
    <property type="entry name" value="RraB"/>
    <property type="match status" value="1"/>
</dbReference>
<feature type="domain" description="Regulator of ribonuclease activity B" evidence="2">
    <location>
        <begin position="105"/>
        <end position="190"/>
    </location>
</feature>
<evidence type="ECO:0000259" key="2">
    <source>
        <dbReference type="Pfam" id="PF06877"/>
    </source>
</evidence>
<feature type="signal peptide" evidence="1">
    <location>
        <begin position="1"/>
        <end position="18"/>
    </location>
</feature>
<evidence type="ECO:0000313" key="3">
    <source>
        <dbReference type="EMBL" id="RHM14452.1"/>
    </source>
</evidence>
<protein>
    <submittedName>
        <fullName evidence="3">Ribonuclease E inhibitor RraB</fullName>
    </submittedName>
</protein>
<accession>A0A415PNX6</accession>
<gene>
    <name evidence="3" type="ORF">DWZ83_02785</name>
</gene>
<feature type="chain" id="PRO_5039039921" evidence="1">
    <location>
        <begin position="19"/>
        <end position="193"/>
    </location>
</feature>
<dbReference type="InterPro" id="IPR009671">
    <property type="entry name" value="RraB_dom"/>
</dbReference>
<dbReference type="AlphaFoldDB" id="A0A415PNX6"/>
<sequence length="193" mass="21523">MKKALPVLAALGAVAAFAIYKIKKEEQKKIVDLDEGLLYDDESDAVEDFTNNVKENCETVKEEALVAANDIKAHAETAIKEFSQDFPELLKEEVEDLKETIKSAICDLQEAGTVIEKERPIQHLVTFTNAEDLEAFKNAIINRGYVVSVGDEENTLNVLHICPLDIDKLAANVLYIANEARKHHGCYSGWFSK</sequence>
<dbReference type="InterPro" id="IPR036701">
    <property type="entry name" value="RraB-like_sf"/>
</dbReference>
<dbReference type="RefSeq" id="WP_118365337.1">
    <property type="nucleotide sequence ID" value="NZ_JAJBMQ010000004.1"/>
</dbReference>
<keyword evidence="1" id="KW-0732">Signal</keyword>
<dbReference type="Proteomes" id="UP000284868">
    <property type="component" value="Unassembled WGS sequence"/>
</dbReference>